<protein>
    <recommendedName>
        <fullName evidence="10">CUE domain-containing protein</fullName>
    </recommendedName>
</protein>
<evidence type="ECO:0000256" key="4">
    <source>
        <dbReference type="ARBA" id="ARBA00022490"/>
    </source>
</evidence>
<evidence type="ECO:0000313" key="9">
    <source>
        <dbReference type="Proteomes" id="UP001107558"/>
    </source>
</evidence>
<evidence type="ECO:0000256" key="2">
    <source>
        <dbReference type="ARBA" id="ARBA00004496"/>
    </source>
</evidence>
<dbReference type="EMBL" id="JADBJN010000001">
    <property type="protein sequence ID" value="KAG5681049.1"/>
    <property type="molecule type" value="Genomic_DNA"/>
</dbReference>
<name>A0A9J6CFT1_POLVA</name>
<dbReference type="PANTHER" id="PTHR12493">
    <property type="entry name" value="CUE DOMAIN CONTAINING 2"/>
    <property type="match status" value="1"/>
</dbReference>
<evidence type="ECO:0008006" key="10">
    <source>
        <dbReference type="Google" id="ProtNLM"/>
    </source>
</evidence>
<evidence type="ECO:0000256" key="3">
    <source>
        <dbReference type="ARBA" id="ARBA00006106"/>
    </source>
</evidence>
<keyword evidence="6" id="KW-0539">Nucleus</keyword>
<dbReference type="AlphaFoldDB" id="A0A9J6CFT1"/>
<dbReference type="InterPro" id="IPR039805">
    <property type="entry name" value="CUE_CUED2"/>
</dbReference>
<keyword evidence="5" id="KW-0833">Ubl conjugation pathway</keyword>
<evidence type="ECO:0000256" key="7">
    <source>
        <dbReference type="SAM" id="MobiDB-lite"/>
    </source>
</evidence>
<comment type="subcellular location">
    <subcellularLocation>
        <location evidence="2">Cytoplasm</location>
    </subcellularLocation>
    <subcellularLocation>
        <location evidence="1">Nucleus</location>
    </subcellularLocation>
</comment>
<feature type="compositionally biased region" description="Low complexity" evidence="7">
    <location>
        <begin position="81"/>
        <end position="93"/>
    </location>
</feature>
<proteinExistence type="inferred from homology"/>
<accession>A0A9J6CFT1</accession>
<evidence type="ECO:0000313" key="8">
    <source>
        <dbReference type="EMBL" id="KAG5681049.1"/>
    </source>
</evidence>
<keyword evidence="9" id="KW-1185">Reference proteome</keyword>
<dbReference type="Proteomes" id="UP001107558">
    <property type="component" value="Chromosome 1"/>
</dbReference>
<gene>
    <name evidence="8" type="ORF">PVAND_010515</name>
</gene>
<dbReference type="PANTHER" id="PTHR12493:SF0">
    <property type="entry name" value="CUE DOMAIN-CONTAINING PROTEIN 2"/>
    <property type="match status" value="1"/>
</dbReference>
<evidence type="ECO:0000256" key="6">
    <source>
        <dbReference type="ARBA" id="ARBA00023242"/>
    </source>
</evidence>
<dbReference type="GO" id="GO:0005737">
    <property type="term" value="C:cytoplasm"/>
    <property type="evidence" value="ECO:0007669"/>
    <property type="project" value="UniProtKB-SubCell"/>
</dbReference>
<dbReference type="GO" id="GO:0005634">
    <property type="term" value="C:nucleus"/>
    <property type="evidence" value="ECO:0007669"/>
    <property type="project" value="UniProtKB-SubCell"/>
</dbReference>
<keyword evidence="4" id="KW-0963">Cytoplasm</keyword>
<comment type="similarity">
    <text evidence="3">Belongs to the CUEDC2 family.</text>
</comment>
<evidence type="ECO:0000256" key="1">
    <source>
        <dbReference type="ARBA" id="ARBA00004123"/>
    </source>
</evidence>
<dbReference type="CDD" id="cd14367">
    <property type="entry name" value="CUE_CUED2"/>
    <property type="match status" value="1"/>
</dbReference>
<feature type="region of interest" description="Disordered" evidence="7">
    <location>
        <begin position="76"/>
        <end position="96"/>
    </location>
</feature>
<dbReference type="OrthoDB" id="10060331at2759"/>
<organism evidence="8 9">
    <name type="scientific">Polypedilum vanderplanki</name>
    <name type="common">Sleeping chironomid midge</name>
    <dbReference type="NCBI Taxonomy" id="319348"/>
    <lineage>
        <taxon>Eukaryota</taxon>
        <taxon>Metazoa</taxon>
        <taxon>Ecdysozoa</taxon>
        <taxon>Arthropoda</taxon>
        <taxon>Hexapoda</taxon>
        <taxon>Insecta</taxon>
        <taxon>Pterygota</taxon>
        <taxon>Neoptera</taxon>
        <taxon>Endopterygota</taxon>
        <taxon>Diptera</taxon>
        <taxon>Nematocera</taxon>
        <taxon>Chironomoidea</taxon>
        <taxon>Chironomidae</taxon>
        <taxon>Chironominae</taxon>
        <taxon>Polypedilum</taxon>
        <taxon>Polypedilum</taxon>
    </lineage>
</organism>
<reference evidence="8" key="1">
    <citation type="submission" date="2021-03" db="EMBL/GenBank/DDBJ databases">
        <title>Chromosome level genome of the anhydrobiotic midge Polypedilum vanderplanki.</title>
        <authorList>
            <person name="Yoshida Y."/>
            <person name="Kikawada T."/>
            <person name="Gusev O."/>
        </authorList>
    </citation>
    <scope>NUCLEOTIDE SEQUENCE</scope>
    <source>
        <strain evidence="8">NIAS01</strain>
        <tissue evidence="8">Whole body or cell culture</tissue>
    </source>
</reference>
<evidence type="ECO:0000256" key="5">
    <source>
        <dbReference type="ARBA" id="ARBA00022786"/>
    </source>
</evidence>
<comment type="caution">
    <text evidence="8">The sequence shown here is derived from an EMBL/GenBank/DDBJ whole genome shotgun (WGS) entry which is preliminary data.</text>
</comment>
<sequence length="223" mass="25937">MNVNEQHRVVKESLSKFIRKNIPGANLKNVDQIVLEYVISILEEASQDESFDVEAFQEMIFETLRLTDMIPEEKLRGRQLNTSNTSNESVENNSHVRRIQHLSETSDGSGSTDSSNCDLFLEECDRLQEMFPESTSMEIKYCMTIANGDVERARQIVIHRQESGQSFHNTPRTNMNKHSNKVVDEKELKNRIIERYSYVDQNDTREYRPVIPKVEPKKLIRLS</sequence>